<accession>A0ABQ3HXW6</accession>
<gene>
    <name evidence="2" type="ORF">GCM10017764_12800</name>
</gene>
<dbReference type="EMBL" id="BNAF01000004">
    <property type="protein sequence ID" value="GHE31165.1"/>
    <property type="molecule type" value="Genomic_DNA"/>
</dbReference>
<evidence type="ECO:0000313" key="3">
    <source>
        <dbReference type="Proteomes" id="UP000620550"/>
    </source>
</evidence>
<name>A0ABQ3HXW6_9SPHI</name>
<dbReference type="InterPro" id="IPR041527">
    <property type="entry name" value="YhcG_N"/>
</dbReference>
<dbReference type="PANTHER" id="PTHR30547:SF0">
    <property type="entry name" value="BLR8175 PROTEIN"/>
    <property type="match status" value="1"/>
</dbReference>
<comment type="caution">
    <text evidence="2">The sequence shown here is derived from an EMBL/GenBank/DDBJ whole genome shotgun (WGS) entry which is preliminary data.</text>
</comment>
<organism evidence="2 3">
    <name type="scientific">Sphingobacterium griseoflavum</name>
    <dbReference type="NCBI Taxonomy" id="1474952"/>
    <lineage>
        <taxon>Bacteria</taxon>
        <taxon>Pseudomonadati</taxon>
        <taxon>Bacteroidota</taxon>
        <taxon>Sphingobacteriia</taxon>
        <taxon>Sphingobacteriales</taxon>
        <taxon>Sphingobacteriaceae</taxon>
        <taxon>Sphingobacterium</taxon>
    </lineage>
</organism>
<dbReference type="InterPro" id="IPR053148">
    <property type="entry name" value="PD-DEXK-like_domain"/>
</dbReference>
<dbReference type="Pfam" id="PF17761">
    <property type="entry name" value="DUF1016_N"/>
    <property type="match status" value="1"/>
</dbReference>
<protein>
    <recommendedName>
        <fullName evidence="1">YhcG N-terminal domain-containing protein</fullName>
    </recommendedName>
</protein>
<reference evidence="3" key="1">
    <citation type="journal article" date="2019" name="Int. J. Syst. Evol. Microbiol.">
        <title>The Global Catalogue of Microorganisms (GCM) 10K type strain sequencing project: providing services to taxonomists for standard genome sequencing and annotation.</title>
        <authorList>
            <consortium name="The Broad Institute Genomics Platform"/>
            <consortium name="The Broad Institute Genome Sequencing Center for Infectious Disease"/>
            <person name="Wu L."/>
            <person name="Ma J."/>
        </authorList>
    </citation>
    <scope>NUCLEOTIDE SEQUENCE [LARGE SCALE GENOMIC DNA]</scope>
    <source>
        <strain evidence="3">CGMCC 1.12966</strain>
    </source>
</reference>
<dbReference type="Proteomes" id="UP000620550">
    <property type="component" value="Unassembled WGS sequence"/>
</dbReference>
<dbReference type="RefSeq" id="WP_229826399.1">
    <property type="nucleotide sequence ID" value="NZ_BNAF01000004.1"/>
</dbReference>
<proteinExistence type="predicted"/>
<dbReference type="PANTHER" id="PTHR30547">
    <property type="entry name" value="UNCHARACTERIZED PROTEIN YHCG-RELATED"/>
    <property type="match status" value="1"/>
</dbReference>
<evidence type="ECO:0000313" key="2">
    <source>
        <dbReference type="EMBL" id="GHE31165.1"/>
    </source>
</evidence>
<sequence>MSNQPQININTSDYREILNQAISQINTARTLIAKQVNSTANSVYWNLGKLLFEKQLEEGYGSGVVKQLSIDLKNEFPDMGLSPRNLWNMKRFYERYYQADTKLLHSVAVLPWGHNLLLLDKVQSLSAVAFYANEVATKGWSRDLLLNAIKMDSYSSADNQLKINNFRNTLPEISAEYANEVLKVLTTSDF</sequence>
<feature type="domain" description="YhcG N-terminal" evidence="1">
    <location>
        <begin position="23"/>
        <end position="155"/>
    </location>
</feature>
<keyword evidence="3" id="KW-1185">Reference proteome</keyword>
<evidence type="ECO:0000259" key="1">
    <source>
        <dbReference type="Pfam" id="PF17761"/>
    </source>
</evidence>